<dbReference type="PANTHER" id="PTHR13513:SF9">
    <property type="entry name" value="E3 UBIQUITIN-PROTEIN LIGASE UBR7-RELATED"/>
    <property type="match status" value="1"/>
</dbReference>
<dbReference type="GO" id="GO:0008270">
    <property type="term" value="F:zinc ion binding"/>
    <property type="evidence" value="ECO:0007669"/>
    <property type="project" value="InterPro"/>
</dbReference>
<evidence type="ECO:0000313" key="2">
    <source>
        <dbReference type="EMBL" id="CAD7640024.1"/>
    </source>
</evidence>
<evidence type="ECO:0008006" key="4">
    <source>
        <dbReference type="Google" id="ProtNLM"/>
    </source>
</evidence>
<proteinExistence type="predicted"/>
<organism evidence="2">
    <name type="scientific">Oppiella nova</name>
    <dbReference type="NCBI Taxonomy" id="334625"/>
    <lineage>
        <taxon>Eukaryota</taxon>
        <taxon>Metazoa</taxon>
        <taxon>Ecdysozoa</taxon>
        <taxon>Arthropoda</taxon>
        <taxon>Chelicerata</taxon>
        <taxon>Arachnida</taxon>
        <taxon>Acari</taxon>
        <taxon>Acariformes</taxon>
        <taxon>Sarcoptiformes</taxon>
        <taxon>Oribatida</taxon>
        <taxon>Brachypylina</taxon>
        <taxon>Oppioidea</taxon>
        <taxon>Oppiidae</taxon>
        <taxon>Oppiella</taxon>
    </lineage>
</organism>
<accession>A0A7R9LE38</accession>
<dbReference type="AlphaFoldDB" id="A0A7R9LE38"/>
<dbReference type="InterPro" id="IPR040204">
    <property type="entry name" value="UBR7"/>
</dbReference>
<dbReference type="PANTHER" id="PTHR13513">
    <property type="entry name" value="E3 UBIQUITIN-PROTEIN LIGASE UBR7"/>
    <property type="match status" value="1"/>
</dbReference>
<dbReference type="GO" id="GO:0005737">
    <property type="term" value="C:cytoplasm"/>
    <property type="evidence" value="ECO:0007669"/>
    <property type="project" value="TreeGrafter"/>
</dbReference>
<gene>
    <name evidence="2" type="ORF">ONB1V03_LOCUS2341</name>
</gene>
<reference evidence="2" key="1">
    <citation type="submission" date="2020-11" db="EMBL/GenBank/DDBJ databases">
        <authorList>
            <person name="Tran Van P."/>
        </authorList>
    </citation>
    <scope>NUCLEOTIDE SEQUENCE</scope>
</reference>
<feature type="region of interest" description="Disordered" evidence="1">
    <location>
        <begin position="39"/>
        <end position="61"/>
    </location>
</feature>
<protein>
    <recommendedName>
        <fullName evidence="4">E3 ubiquitin-protein ligase UBR7</fullName>
    </recommendedName>
</protein>
<dbReference type="GO" id="GO:0061630">
    <property type="term" value="F:ubiquitin protein ligase activity"/>
    <property type="evidence" value="ECO:0007669"/>
    <property type="project" value="InterPro"/>
</dbReference>
<feature type="compositionally biased region" description="Polar residues" evidence="1">
    <location>
        <begin position="39"/>
        <end position="59"/>
    </location>
</feature>
<dbReference type="Proteomes" id="UP000728032">
    <property type="component" value="Unassembled WGS sequence"/>
</dbReference>
<sequence>MIQCVVCEDWYHGRGKETKMLFCYGQKLRIEMNDSNADIDVSSTEPNADPNVSTKSESSVAKEAVDSGIENSCDSVADSSGAGKLNECKLKALKSGADGADPPTGQLSATYWPMEWRRQLCKCKACLSVYADNKCQFLTDDKDMVHYYEKEGMTSNTRFLTDDKDMVHYYEKEGMTSNTRVSDYDKGLSELGKMDRVQQIEYISGYNDLQTSLKEYLRGFAESKRTVTEDDIKEFFEQMSARKRQKLDMPYNCK</sequence>
<keyword evidence="3" id="KW-1185">Reference proteome</keyword>
<evidence type="ECO:0000313" key="3">
    <source>
        <dbReference type="Proteomes" id="UP000728032"/>
    </source>
</evidence>
<dbReference type="EMBL" id="OC915350">
    <property type="protein sequence ID" value="CAD7640024.1"/>
    <property type="molecule type" value="Genomic_DNA"/>
</dbReference>
<evidence type="ECO:0000256" key="1">
    <source>
        <dbReference type="SAM" id="MobiDB-lite"/>
    </source>
</evidence>
<dbReference type="EMBL" id="CAJPVJ010000525">
    <property type="protein sequence ID" value="CAG2162751.1"/>
    <property type="molecule type" value="Genomic_DNA"/>
</dbReference>
<dbReference type="OrthoDB" id="10262564at2759"/>
<name>A0A7R9LE38_9ACAR</name>